<dbReference type="GeneID" id="54454622"/>
<proteinExistence type="predicted"/>
<sequence>MYVSGFQRVGELRVSEGTEVLATYHNDYNSNTYRDAKEAPNIQAVAHDTQKVVYVALVGGLTRGSKLLGLCKPEIITPTSGAVSLKLINIFQQIQSASRPQPPTNRKARQPAKPWLERAHAYRFRGRSRFPWDDGGRMLRGIITLHSDGGR</sequence>
<dbReference type="EMBL" id="MU003696">
    <property type="protein sequence ID" value="KAF2813367.1"/>
    <property type="molecule type" value="Genomic_DNA"/>
</dbReference>
<dbReference type="Proteomes" id="UP000504636">
    <property type="component" value="Unplaced"/>
</dbReference>
<protein>
    <submittedName>
        <fullName evidence="1 3">Uncharacterized protein</fullName>
    </submittedName>
</protein>
<evidence type="ECO:0000313" key="3">
    <source>
        <dbReference type="RefSeq" id="XP_033580331.1"/>
    </source>
</evidence>
<reference evidence="1 3" key="1">
    <citation type="journal article" date="2020" name="Stud. Mycol.">
        <title>101 Dothideomycetes genomes: a test case for predicting lifestyles and emergence of pathogens.</title>
        <authorList>
            <person name="Haridas S."/>
            <person name="Albert R."/>
            <person name="Binder M."/>
            <person name="Bloem J."/>
            <person name="Labutti K."/>
            <person name="Salamov A."/>
            <person name="Andreopoulos B."/>
            <person name="Baker S."/>
            <person name="Barry K."/>
            <person name="Bills G."/>
            <person name="Bluhm B."/>
            <person name="Cannon C."/>
            <person name="Castanera R."/>
            <person name="Culley D."/>
            <person name="Daum C."/>
            <person name="Ezra D."/>
            <person name="Gonzalez J."/>
            <person name="Henrissat B."/>
            <person name="Kuo A."/>
            <person name="Liang C."/>
            <person name="Lipzen A."/>
            <person name="Lutzoni F."/>
            <person name="Magnuson J."/>
            <person name="Mondo S."/>
            <person name="Nolan M."/>
            <person name="Ohm R."/>
            <person name="Pangilinan J."/>
            <person name="Park H.-J."/>
            <person name="Ramirez L."/>
            <person name="Alfaro M."/>
            <person name="Sun H."/>
            <person name="Tritt A."/>
            <person name="Yoshinaga Y."/>
            <person name="Zwiers L.-H."/>
            <person name="Turgeon B."/>
            <person name="Goodwin S."/>
            <person name="Spatafora J."/>
            <person name="Crous P."/>
            <person name="Grigoriev I."/>
        </authorList>
    </citation>
    <scope>NUCLEOTIDE SEQUENCE</scope>
    <source>
        <strain evidence="1 3">CBS 304.34</strain>
    </source>
</reference>
<evidence type="ECO:0000313" key="1">
    <source>
        <dbReference type="EMBL" id="KAF2813367.1"/>
    </source>
</evidence>
<organism evidence="1">
    <name type="scientific">Mytilinidion resinicola</name>
    <dbReference type="NCBI Taxonomy" id="574789"/>
    <lineage>
        <taxon>Eukaryota</taxon>
        <taxon>Fungi</taxon>
        <taxon>Dikarya</taxon>
        <taxon>Ascomycota</taxon>
        <taxon>Pezizomycotina</taxon>
        <taxon>Dothideomycetes</taxon>
        <taxon>Pleosporomycetidae</taxon>
        <taxon>Mytilinidiales</taxon>
        <taxon>Mytilinidiaceae</taxon>
        <taxon>Mytilinidion</taxon>
    </lineage>
</organism>
<reference evidence="3" key="3">
    <citation type="submission" date="2025-04" db="UniProtKB">
        <authorList>
            <consortium name="RefSeq"/>
        </authorList>
    </citation>
    <scope>IDENTIFICATION</scope>
    <source>
        <strain evidence="3">CBS 304.34</strain>
    </source>
</reference>
<keyword evidence="2" id="KW-1185">Reference proteome</keyword>
<evidence type="ECO:0000313" key="2">
    <source>
        <dbReference type="Proteomes" id="UP000504636"/>
    </source>
</evidence>
<gene>
    <name evidence="1 3" type="ORF">BDZ99DRAFT_254643</name>
</gene>
<dbReference type="RefSeq" id="XP_033580331.1">
    <property type="nucleotide sequence ID" value="XM_033713729.1"/>
</dbReference>
<dbReference type="AlphaFoldDB" id="A0A6A6YZI0"/>
<reference evidence="3" key="2">
    <citation type="submission" date="2020-04" db="EMBL/GenBank/DDBJ databases">
        <authorList>
            <consortium name="NCBI Genome Project"/>
        </authorList>
    </citation>
    <scope>NUCLEOTIDE SEQUENCE</scope>
    <source>
        <strain evidence="3">CBS 304.34</strain>
    </source>
</reference>
<accession>A0A6A6YZI0</accession>
<name>A0A6A6YZI0_9PEZI</name>